<keyword evidence="5" id="KW-0067">ATP-binding</keyword>
<keyword evidence="2" id="KW-0808">Transferase</keyword>
<dbReference type="InterPro" id="IPR003594">
    <property type="entry name" value="HATPase_dom"/>
</dbReference>
<gene>
    <name evidence="7" type="ordered locus">Bsel_0633</name>
</gene>
<dbReference type="InterPro" id="IPR050267">
    <property type="entry name" value="Anti-sigma-factor_SerPK"/>
</dbReference>
<dbReference type="STRING" id="439292.Bsel_0633"/>
<sequence length="140" mass="15390">MLHSFEANADPVRIHELITQASSALTDMQIPDDGTLTLVIHEAVINAYEACLDQGITDKPIRVTIEMAGSDLLITVSDPAGNLDPGTLDEASQRLDEANLNLHESGRGLFFIQSLMDDVYVQPIEDASIFKQKLIMRKVI</sequence>
<keyword evidence="1 7" id="KW-0723">Serine/threonine-protein kinase</keyword>
<dbReference type="RefSeq" id="WP_013171597.1">
    <property type="nucleotide sequence ID" value="NC_014219.1"/>
</dbReference>
<evidence type="ECO:0000256" key="2">
    <source>
        <dbReference type="ARBA" id="ARBA00022679"/>
    </source>
</evidence>
<dbReference type="HOGENOM" id="CLU_1832733_0_0_9"/>
<dbReference type="Gene3D" id="3.30.565.10">
    <property type="entry name" value="Histidine kinase-like ATPase, C-terminal domain"/>
    <property type="match status" value="1"/>
</dbReference>
<name>D6XY95_BACIE</name>
<dbReference type="GO" id="GO:0004674">
    <property type="term" value="F:protein serine/threonine kinase activity"/>
    <property type="evidence" value="ECO:0007669"/>
    <property type="project" value="UniProtKB-KW"/>
</dbReference>
<feature type="domain" description="Histidine kinase/HSP90-like ATPase" evidence="6">
    <location>
        <begin position="9"/>
        <end position="122"/>
    </location>
</feature>
<dbReference type="GO" id="GO:0005524">
    <property type="term" value="F:ATP binding"/>
    <property type="evidence" value="ECO:0007669"/>
    <property type="project" value="UniProtKB-KW"/>
</dbReference>
<dbReference type="Proteomes" id="UP000000271">
    <property type="component" value="Chromosome"/>
</dbReference>
<dbReference type="CDD" id="cd16936">
    <property type="entry name" value="HATPase_RsbW-like"/>
    <property type="match status" value="1"/>
</dbReference>
<dbReference type="AlphaFoldDB" id="D6XY95"/>
<reference evidence="7" key="1">
    <citation type="submission" date="2009-10" db="EMBL/GenBank/DDBJ databases">
        <title>Complete sequence of Bacillus selenitireducens MLS10.</title>
        <authorList>
            <consortium name="US DOE Joint Genome Institute"/>
            <person name="Lucas S."/>
            <person name="Copeland A."/>
            <person name="Lapidus A."/>
            <person name="Glavina del Rio T."/>
            <person name="Dalin E."/>
            <person name="Tice H."/>
            <person name="Bruce D."/>
            <person name="Goodwin L."/>
            <person name="Pitluck S."/>
            <person name="Sims D."/>
            <person name="Brettin T."/>
            <person name="Detter J.C."/>
            <person name="Han C."/>
            <person name="Larimer F."/>
            <person name="Land M."/>
            <person name="Hauser L."/>
            <person name="Kyrpides N."/>
            <person name="Ovchinnikova G."/>
            <person name="Stolz J."/>
        </authorList>
    </citation>
    <scope>NUCLEOTIDE SEQUENCE [LARGE SCALE GENOMIC DNA]</scope>
    <source>
        <strain evidence="7">MLS10</strain>
    </source>
</reference>
<dbReference type="EMBL" id="CP001791">
    <property type="protein sequence ID" value="ADH98168.1"/>
    <property type="molecule type" value="Genomic_DNA"/>
</dbReference>
<organism evidence="7 8">
    <name type="scientific">Bacillus selenitireducens (strain ATCC 700615 / DSM 15326 / MLS10)</name>
    <dbReference type="NCBI Taxonomy" id="439292"/>
    <lineage>
        <taxon>Bacteria</taxon>
        <taxon>Bacillati</taxon>
        <taxon>Bacillota</taxon>
        <taxon>Bacilli</taxon>
        <taxon>Bacillales</taxon>
        <taxon>Bacillaceae</taxon>
        <taxon>Salisediminibacterium</taxon>
    </lineage>
</organism>
<dbReference type="PANTHER" id="PTHR35526">
    <property type="entry name" value="ANTI-SIGMA-F FACTOR RSBW-RELATED"/>
    <property type="match status" value="1"/>
</dbReference>
<dbReference type="KEGG" id="bse:Bsel_0633"/>
<keyword evidence="8" id="KW-1185">Reference proteome</keyword>
<evidence type="ECO:0000256" key="1">
    <source>
        <dbReference type="ARBA" id="ARBA00022527"/>
    </source>
</evidence>
<dbReference type="PANTHER" id="PTHR35526:SF3">
    <property type="entry name" value="ANTI-SIGMA-F FACTOR RSBW"/>
    <property type="match status" value="1"/>
</dbReference>
<keyword evidence="3" id="KW-0547">Nucleotide-binding</keyword>
<proteinExistence type="predicted"/>
<evidence type="ECO:0000256" key="5">
    <source>
        <dbReference type="ARBA" id="ARBA00022840"/>
    </source>
</evidence>
<evidence type="ECO:0000256" key="4">
    <source>
        <dbReference type="ARBA" id="ARBA00022777"/>
    </source>
</evidence>
<evidence type="ECO:0000313" key="7">
    <source>
        <dbReference type="EMBL" id="ADH98168.1"/>
    </source>
</evidence>
<protein>
    <submittedName>
        <fullName evidence="7">Anti-sigma regulatory factor, serine/threonine protein kinase</fullName>
    </submittedName>
</protein>
<evidence type="ECO:0000313" key="8">
    <source>
        <dbReference type="Proteomes" id="UP000000271"/>
    </source>
</evidence>
<dbReference type="SUPFAM" id="SSF55874">
    <property type="entry name" value="ATPase domain of HSP90 chaperone/DNA topoisomerase II/histidine kinase"/>
    <property type="match status" value="1"/>
</dbReference>
<dbReference type="OrthoDB" id="2621827at2"/>
<accession>D6XY95</accession>
<evidence type="ECO:0000256" key="3">
    <source>
        <dbReference type="ARBA" id="ARBA00022741"/>
    </source>
</evidence>
<evidence type="ECO:0000259" key="6">
    <source>
        <dbReference type="Pfam" id="PF13581"/>
    </source>
</evidence>
<dbReference type="InterPro" id="IPR036890">
    <property type="entry name" value="HATPase_C_sf"/>
</dbReference>
<dbReference type="Pfam" id="PF13581">
    <property type="entry name" value="HATPase_c_2"/>
    <property type="match status" value="1"/>
</dbReference>
<keyword evidence="4" id="KW-0418">Kinase</keyword>